<feature type="domain" description="ABC transporter" evidence="5">
    <location>
        <begin position="282"/>
        <end position="404"/>
    </location>
</feature>
<keyword evidence="4" id="KW-0472">Membrane</keyword>
<evidence type="ECO:0000256" key="4">
    <source>
        <dbReference type="ARBA" id="ARBA00023136"/>
    </source>
</evidence>
<evidence type="ECO:0000256" key="1">
    <source>
        <dbReference type="ARBA" id="ARBA00004141"/>
    </source>
</evidence>
<accession>A0A6A3B525</accession>
<protein>
    <submittedName>
        <fullName evidence="7">Vacuolar cation/proton exchanger 3-like</fullName>
    </submittedName>
</protein>
<dbReference type="Proteomes" id="UP000436088">
    <property type="component" value="Unassembled WGS sequence"/>
</dbReference>
<reference evidence="7" key="1">
    <citation type="submission" date="2019-09" db="EMBL/GenBank/DDBJ databases">
        <title>Draft genome information of white flower Hibiscus syriacus.</title>
        <authorList>
            <person name="Kim Y.-M."/>
        </authorList>
    </citation>
    <scope>NUCLEOTIDE SEQUENCE [LARGE SCALE GENOMIC DNA]</scope>
    <source>
        <strain evidence="7">YM2019G1</strain>
    </source>
</reference>
<evidence type="ECO:0000256" key="3">
    <source>
        <dbReference type="ARBA" id="ARBA00022989"/>
    </source>
</evidence>
<keyword evidence="3" id="KW-1133">Transmembrane helix</keyword>
<dbReference type="GO" id="GO:0016020">
    <property type="term" value="C:membrane"/>
    <property type="evidence" value="ECO:0007669"/>
    <property type="project" value="UniProtKB-SubCell"/>
</dbReference>
<comment type="subcellular location">
    <subcellularLocation>
        <location evidence="1">Membrane</location>
        <topology evidence="1">Multi-pass membrane protein</topology>
    </subcellularLocation>
</comment>
<dbReference type="SUPFAM" id="SSF52540">
    <property type="entry name" value="P-loop containing nucleoside triphosphate hydrolases"/>
    <property type="match status" value="1"/>
</dbReference>
<dbReference type="InterPro" id="IPR003439">
    <property type="entry name" value="ABC_transporter-like_ATP-bd"/>
</dbReference>
<dbReference type="EMBL" id="VEPZ02000900">
    <property type="protein sequence ID" value="KAE8712214.1"/>
    <property type="molecule type" value="Genomic_DNA"/>
</dbReference>
<dbReference type="PANTHER" id="PTHR48040">
    <property type="entry name" value="PLEIOTROPIC DRUG RESISTANCE PROTEIN 1-LIKE ISOFORM X1"/>
    <property type="match status" value="1"/>
</dbReference>
<evidence type="ECO:0000313" key="7">
    <source>
        <dbReference type="EMBL" id="KAE8712214.1"/>
    </source>
</evidence>
<evidence type="ECO:0000313" key="8">
    <source>
        <dbReference type="Proteomes" id="UP000436088"/>
    </source>
</evidence>
<keyword evidence="2" id="KW-0812">Transmembrane</keyword>
<name>A0A6A3B525_HIBSY</name>
<dbReference type="InterPro" id="IPR013525">
    <property type="entry name" value="ABC2_TM"/>
</dbReference>
<dbReference type="InterPro" id="IPR027417">
    <property type="entry name" value="P-loop_NTPase"/>
</dbReference>
<organism evidence="7 8">
    <name type="scientific">Hibiscus syriacus</name>
    <name type="common">Rose of Sharon</name>
    <dbReference type="NCBI Taxonomy" id="106335"/>
    <lineage>
        <taxon>Eukaryota</taxon>
        <taxon>Viridiplantae</taxon>
        <taxon>Streptophyta</taxon>
        <taxon>Embryophyta</taxon>
        <taxon>Tracheophyta</taxon>
        <taxon>Spermatophyta</taxon>
        <taxon>Magnoliopsida</taxon>
        <taxon>eudicotyledons</taxon>
        <taxon>Gunneridae</taxon>
        <taxon>Pentapetalae</taxon>
        <taxon>rosids</taxon>
        <taxon>malvids</taxon>
        <taxon>Malvales</taxon>
        <taxon>Malvaceae</taxon>
        <taxon>Malvoideae</taxon>
        <taxon>Hibiscus</taxon>
    </lineage>
</organism>
<keyword evidence="8" id="KW-1185">Reference proteome</keyword>
<evidence type="ECO:0000259" key="5">
    <source>
        <dbReference type="Pfam" id="PF00005"/>
    </source>
</evidence>
<dbReference type="Pfam" id="PF00005">
    <property type="entry name" value="ABC_tran"/>
    <property type="match status" value="1"/>
</dbReference>
<dbReference type="GO" id="GO:0005524">
    <property type="term" value="F:ATP binding"/>
    <property type="evidence" value="ECO:0007669"/>
    <property type="project" value="InterPro"/>
</dbReference>
<gene>
    <name evidence="7" type="ORF">F3Y22_tig00110260pilonHSYRG00105</name>
</gene>
<comment type="caution">
    <text evidence="7">The sequence shown here is derived from an EMBL/GenBank/DDBJ whole genome shotgun (WGS) entry which is preliminary data.</text>
</comment>
<dbReference type="GO" id="GO:0140359">
    <property type="term" value="F:ABC-type transporter activity"/>
    <property type="evidence" value="ECO:0007669"/>
    <property type="project" value="InterPro"/>
</dbReference>
<dbReference type="AlphaFoldDB" id="A0A6A3B525"/>
<evidence type="ECO:0000256" key="2">
    <source>
        <dbReference type="ARBA" id="ARBA00022692"/>
    </source>
</evidence>
<proteinExistence type="predicted"/>
<dbReference type="PANTHER" id="PTHR48040:SF13">
    <property type="entry name" value="ABC TRANSPORTER G FAMILY MEMBER 31"/>
    <property type="match status" value="1"/>
</dbReference>
<dbReference type="Pfam" id="PF01061">
    <property type="entry name" value="ABC2_membrane"/>
    <property type="match status" value="1"/>
</dbReference>
<feature type="domain" description="ABC-2 type transporter transmembrane" evidence="6">
    <location>
        <begin position="450"/>
        <end position="586"/>
    </location>
</feature>
<sequence>MRKSNASDYFEFDIEASSTESSFHRPSNADAVQQDEDDLIWESIARLPPVKQTRTLDRARKELVVKKALAADDQGNYKLLSAVKDRLHRVGLEVPKVEVRFQNLNIDANAQIGSRALPSTLLNVARGFCENVLIGLRILRPNKFRLLILKDISGVVKPGRSPCLPGDLRRGLLCMGHAQPNHRSPCTPSDLLGRHARPATKEVAMHSGRPRIHAWGDRAMHSGLGSCMGHSRRPRNGSCMGHSGPWSPGKVASRRACSRAWMGVHGRAPLARWACMGMEVVGWMTLLLGPPGSSKSTLLLALAGKLDHKSLKKASAYISQSDNHIPELTVQETLDFAARCQGASEGMAVPEVDAFMKASSVGGKKHGISTDYVLKVLGLDECSDTVVGNEMLRGVSGGQRKRVTRAIYSNAFIFLKSFERCPREEVLEFFESLGFKLPPRKGVADFPQEVAFVTSTLFLRTRLHPRHETNGNLYISALFFGVVHLMFNGFSELPLLTFRLPVFYKQRDNLFHPAWLWSIVSWILRIPYSAVEAIVWSCVVYYTIGFAPSVGRFLRFMFLKFVVHQMVNGLFRTLAAVARDIVAGNQT</sequence>
<dbReference type="GO" id="GO:0016887">
    <property type="term" value="F:ATP hydrolysis activity"/>
    <property type="evidence" value="ECO:0007669"/>
    <property type="project" value="InterPro"/>
</dbReference>
<evidence type="ECO:0000259" key="6">
    <source>
        <dbReference type="Pfam" id="PF01061"/>
    </source>
</evidence>
<dbReference type="Gene3D" id="3.40.50.300">
    <property type="entry name" value="P-loop containing nucleotide triphosphate hydrolases"/>
    <property type="match status" value="1"/>
</dbReference>